<evidence type="ECO:0000313" key="3">
    <source>
        <dbReference type="Proteomes" id="UP000552097"/>
    </source>
</evidence>
<protein>
    <recommendedName>
        <fullName evidence="1">DUF6917 domain-containing protein</fullName>
    </recommendedName>
</protein>
<dbReference type="AlphaFoldDB" id="A0A7W9HIA1"/>
<organism evidence="2 3">
    <name type="scientific">Saccharothrix ecbatanensis</name>
    <dbReference type="NCBI Taxonomy" id="1105145"/>
    <lineage>
        <taxon>Bacteria</taxon>
        <taxon>Bacillati</taxon>
        <taxon>Actinomycetota</taxon>
        <taxon>Actinomycetes</taxon>
        <taxon>Pseudonocardiales</taxon>
        <taxon>Pseudonocardiaceae</taxon>
        <taxon>Saccharothrix</taxon>
    </lineage>
</organism>
<dbReference type="Proteomes" id="UP000552097">
    <property type="component" value="Unassembled WGS sequence"/>
</dbReference>
<gene>
    <name evidence="2" type="ORF">F4560_002112</name>
</gene>
<keyword evidence="3" id="KW-1185">Reference proteome</keyword>
<dbReference type="EMBL" id="JACHMO010000001">
    <property type="protein sequence ID" value="MBB5802344.1"/>
    <property type="molecule type" value="Genomic_DNA"/>
</dbReference>
<name>A0A7W9HIA1_9PSEU</name>
<sequence>MMLEDGDKRAVGSRVVKVLVHRRDDRGMSLEPYASRCVRRGEVHELVTTDHHDTTPGARVDRVAFLGFVEIANAGVIDRGDEVWCDGGLVGTVLGFDACHHPNHYNILISTPTPRTGPELGLRPEMGVVFSPAVVPAV</sequence>
<evidence type="ECO:0000259" key="1">
    <source>
        <dbReference type="Pfam" id="PF21891"/>
    </source>
</evidence>
<dbReference type="Pfam" id="PF21891">
    <property type="entry name" value="DUF6917"/>
    <property type="match status" value="1"/>
</dbReference>
<evidence type="ECO:0000313" key="2">
    <source>
        <dbReference type="EMBL" id="MBB5802344.1"/>
    </source>
</evidence>
<accession>A0A7W9HIA1</accession>
<feature type="domain" description="DUF6917" evidence="1">
    <location>
        <begin position="6"/>
        <end position="130"/>
    </location>
</feature>
<proteinExistence type="predicted"/>
<reference evidence="2 3" key="1">
    <citation type="submission" date="2020-08" db="EMBL/GenBank/DDBJ databases">
        <title>Sequencing the genomes of 1000 actinobacteria strains.</title>
        <authorList>
            <person name="Klenk H.-P."/>
        </authorList>
    </citation>
    <scope>NUCLEOTIDE SEQUENCE [LARGE SCALE GENOMIC DNA]</scope>
    <source>
        <strain evidence="2 3">DSM 45486</strain>
    </source>
</reference>
<comment type="caution">
    <text evidence="2">The sequence shown here is derived from an EMBL/GenBank/DDBJ whole genome shotgun (WGS) entry which is preliminary data.</text>
</comment>
<dbReference type="InterPro" id="IPR054210">
    <property type="entry name" value="DUF6917"/>
</dbReference>